<gene>
    <name evidence="1" type="ORF">LCGC14_2982720</name>
</gene>
<name>A0A0F8ZDL1_9ZZZZ</name>
<dbReference type="AlphaFoldDB" id="A0A0F8ZDL1"/>
<comment type="caution">
    <text evidence="1">The sequence shown here is derived from an EMBL/GenBank/DDBJ whole genome shotgun (WGS) entry which is preliminary data.</text>
</comment>
<protein>
    <submittedName>
        <fullName evidence="1">Uncharacterized protein</fullName>
    </submittedName>
</protein>
<proteinExistence type="predicted"/>
<accession>A0A0F8ZDL1</accession>
<reference evidence="1" key="1">
    <citation type="journal article" date="2015" name="Nature">
        <title>Complex archaea that bridge the gap between prokaryotes and eukaryotes.</title>
        <authorList>
            <person name="Spang A."/>
            <person name="Saw J.H."/>
            <person name="Jorgensen S.L."/>
            <person name="Zaremba-Niedzwiedzka K."/>
            <person name="Martijn J."/>
            <person name="Lind A.E."/>
            <person name="van Eijk R."/>
            <person name="Schleper C."/>
            <person name="Guy L."/>
            <person name="Ettema T.J."/>
        </authorList>
    </citation>
    <scope>NUCLEOTIDE SEQUENCE</scope>
</reference>
<organism evidence="1">
    <name type="scientific">marine sediment metagenome</name>
    <dbReference type="NCBI Taxonomy" id="412755"/>
    <lineage>
        <taxon>unclassified sequences</taxon>
        <taxon>metagenomes</taxon>
        <taxon>ecological metagenomes</taxon>
    </lineage>
</organism>
<evidence type="ECO:0000313" key="1">
    <source>
        <dbReference type="EMBL" id="KKK64584.1"/>
    </source>
</evidence>
<sequence>MVRGALGMNREKKRLILFNKQKGKCCKCGKVLSGNELSREVEGVVCYLPCGYEEWKRSRGDVGFEQRRDG</sequence>
<dbReference type="EMBL" id="LAZR01060956">
    <property type="protein sequence ID" value="KKK64584.1"/>
    <property type="molecule type" value="Genomic_DNA"/>
</dbReference>